<evidence type="ECO:0000313" key="2">
    <source>
        <dbReference type="Proteomes" id="UP000199355"/>
    </source>
</evidence>
<evidence type="ECO:0000313" key="1">
    <source>
        <dbReference type="EMBL" id="SDF03498.1"/>
    </source>
</evidence>
<dbReference type="EMBL" id="FNBX01000001">
    <property type="protein sequence ID" value="SDF03498.1"/>
    <property type="molecule type" value="Genomic_DNA"/>
</dbReference>
<dbReference type="OrthoDB" id="5460541at2"/>
<name>A0A1G7HT30_9BACT</name>
<gene>
    <name evidence="1" type="ORF">SAMN05192586_10120</name>
</gene>
<dbReference type="RefSeq" id="WP_092152304.1">
    <property type="nucleotide sequence ID" value="NZ_FNBX01000001.1"/>
</dbReference>
<protein>
    <submittedName>
        <fullName evidence="1">Uncharacterized protein</fullName>
    </submittedName>
</protein>
<keyword evidence="2" id="KW-1185">Reference proteome</keyword>
<organism evidence="1 2">
    <name type="scientific">Desulfovibrio legallii</name>
    <dbReference type="NCBI Taxonomy" id="571438"/>
    <lineage>
        <taxon>Bacteria</taxon>
        <taxon>Pseudomonadati</taxon>
        <taxon>Thermodesulfobacteriota</taxon>
        <taxon>Desulfovibrionia</taxon>
        <taxon>Desulfovibrionales</taxon>
        <taxon>Desulfovibrionaceae</taxon>
        <taxon>Desulfovibrio</taxon>
    </lineage>
</organism>
<reference evidence="2" key="1">
    <citation type="submission" date="2016-10" db="EMBL/GenBank/DDBJ databases">
        <authorList>
            <person name="Varghese N."/>
            <person name="Submissions S."/>
        </authorList>
    </citation>
    <scope>NUCLEOTIDE SEQUENCE [LARGE SCALE GENOMIC DNA]</scope>
    <source>
        <strain evidence="2">KHC7</strain>
    </source>
</reference>
<dbReference type="AlphaFoldDB" id="A0A1G7HT30"/>
<sequence>MGQSAGLLHEALDLARQEMDAMRGGAYDKAVELAERRNSVTCMAWTVMEESSVAQCRESLQELVRLQESLTRMAREAHEEIKTRLCRSRKERRRLSGYRQAVGQALQ</sequence>
<accession>A0A1G7HT30</accession>
<dbReference type="Proteomes" id="UP000199355">
    <property type="component" value="Unassembled WGS sequence"/>
</dbReference>
<dbReference type="STRING" id="571438.SAMN05192586_10120"/>
<proteinExistence type="predicted"/>